<dbReference type="PANTHER" id="PTHR30098:SF2">
    <property type="entry name" value="LEUCYL_PHENYLALANYL-TRNA--PROTEIN TRANSFERASE"/>
    <property type="match status" value="1"/>
</dbReference>
<evidence type="ECO:0000256" key="1">
    <source>
        <dbReference type="ARBA" id="ARBA00004496"/>
    </source>
</evidence>
<gene>
    <name evidence="15" type="primary">aat</name>
    <name evidence="17" type="ORF">FCL38_14480</name>
    <name evidence="16" type="ORF">FHS02_005901</name>
</gene>
<dbReference type="InterPro" id="IPR004616">
    <property type="entry name" value="Leu/Phe-tRNA_Trfase"/>
</dbReference>
<sequence length="246" mass="26951">MIPWLGAHTPFPDVAEALTTEAPGLLAAGGDLSPERLLAAYQRGIFPWFSEGQPILWWSTDPRMVLHTAEFKISPSLAKTLKKVEKSGRTDGRWQVRFDSAFEEVMRACAAPRRDGPGTWISEDIIRGYTGLHALGFAHSCEVWLDGELVGGAYGVSIGQMFYGESMFARVSDASKVALAYLVHFLARHGVQMIDCQQETGHLASLGARPIPRAAFLDHLKRAIAKPRIRDWRPIPPMVAGGGTGN</sequence>
<comment type="function">
    <text evidence="8 15">Functions in the N-end rule pathway of protein degradation where it conjugates Leu, Phe and, less efficiently, Met from aminoacyl-tRNAs to the N-termini of proteins containing an N-terminal arginine or lysine.</text>
</comment>
<reference evidence="16 19" key="2">
    <citation type="submission" date="2020-08" db="EMBL/GenBank/DDBJ databases">
        <title>Genomic Encyclopedia of Type Strains, Phase III (KMG-III): the genomes of soil and plant-associated and newly described type strains.</title>
        <authorList>
            <person name="Whitman W."/>
        </authorList>
    </citation>
    <scope>NUCLEOTIDE SEQUENCE [LARGE SCALE GENOMIC DNA]</scope>
    <source>
        <strain evidence="16 19">CECT 7753</strain>
    </source>
</reference>
<dbReference type="InterPro" id="IPR042221">
    <property type="entry name" value="Leu/Phe-tRNA_Trfase_N"/>
</dbReference>
<dbReference type="InterPro" id="IPR016181">
    <property type="entry name" value="Acyl_CoA_acyltransferase"/>
</dbReference>
<dbReference type="GO" id="GO:0008914">
    <property type="term" value="F:leucyl-tRNA--protein transferase activity"/>
    <property type="evidence" value="ECO:0007669"/>
    <property type="project" value="UniProtKB-UniRule"/>
</dbReference>
<evidence type="ECO:0000256" key="2">
    <source>
        <dbReference type="ARBA" id="ARBA00022490"/>
    </source>
</evidence>
<dbReference type="GO" id="GO:0005737">
    <property type="term" value="C:cytoplasm"/>
    <property type="evidence" value="ECO:0007669"/>
    <property type="project" value="UniProtKB-SubCell"/>
</dbReference>
<evidence type="ECO:0000256" key="11">
    <source>
        <dbReference type="ARBA" id="ARBA00074372"/>
    </source>
</evidence>
<reference evidence="17 18" key="1">
    <citation type="submission" date="2019-05" db="EMBL/GenBank/DDBJ databases">
        <title>Draft Genome Sequences of Six Type Strains of the Genus Massilia.</title>
        <authorList>
            <person name="Miess H."/>
            <person name="Frediansyhah A."/>
            <person name="Gross H."/>
        </authorList>
    </citation>
    <scope>NUCLEOTIDE SEQUENCE [LARGE SCALE GENOMIC DNA]</scope>
    <source>
        <strain evidence="17 18">DSMZ 26121</strain>
    </source>
</reference>
<evidence type="ECO:0000256" key="3">
    <source>
        <dbReference type="ARBA" id="ARBA00022679"/>
    </source>
</evidence>
<evidence type="ECO:0000256" key="15">
    <source>
        <dbReference type="HAMAP-Rule" id="MF_00688"/>
    </source>
</evidence>
<evidence type="ECO:0000256" key="14">
    <source>
        <dbReference type="ARBA" id="ARBA00083640"/>
    </source>
</evidence>
<proteinExistence type="inferred from homology"/>
<evidence type="ECO:0000256" key="10">
    <source>
        <dbReference type="ARBA" id="ARBA00066767"/>
    </source>
</evidence>
<evidence type="ECO:0000256" key="6">
    <source>
        <dbReference type="ARBA" id="ARBA00050652"/>
    </source>
</evidence>
<comment type="similarity">
    <text evidence="9 15">Belongs to the L/F-transferase family.</text>
</comment>
<evidence type="ECO:0000256" key="13">
    <source>
        <dbReference type="ARBA" id="ARBA00077165"/>
    </source>
</evidence>
<dbReference type="EMBL" id="JACHXS010000016">
    <property type="protein sequence ID" value="MBB3225031.1"/>
    <property type="molecule type" value="Genomic_DNA"/>
</dbReference>
<keyword evidence="2 15" id="KW-0963">Cytoplasm</keyword>
<evidence type="ECO:0000313" key="17">
    <source>
        <dbReference type="EMBL" id="QCP11491.1"/>
    </source>
</evidence>
<dbReference type="OrthoDB" id="9790282at2"/>
<keyword evidence="3 15" id="KW-0808">Transferase</keyword>
<dbReference type="FunFam" id="3.30.70.3550:FF:000001">
    <property type="entry name" value="Leucyl/phenylalanyl-tRNA--protein transferase"/>
    <property type="match status" value="1"/>
</dbReference>
<dbReference type="RefSeq" id="WP_137314344.1">
    <property type="nucleotide sequence ID" value="NZ_CP040017.1"/>
</dbReference>
<dbReference type="EMBL" id="CP040017">
    <property type="protein sequence ID" value="QCP11491.1"/>
    <property type="molecule type" value="Genomic_DNA"/>
</dbReference>
<comment type="catalytic activity">
    <reaction evidence="5 15">
        <text>L-phenylalanyl-tRNA(Phe) + an N-terminal L-alpha-aminoacyl-[protein] = an N-terminal L-phenylalanyl-L-alpha-aminoacyl-[protein] + tRNA(Phe)</text>
        <dbReference type="Rhea" id="RHEA:43632"/>
        <dbReference type="Rhea" id="RHEA-COMP:9668"/>
        <dbReference type="Rhea" id="RHEA-COMP:9699"/>
        <dbReference type="Rhea" id="RHEA-COMP:10636"/>
        <dbReference type="Rhea" id="RHEA-COMP:10637"/>
        <dbReference type="ChEBI" id="CHEBI:78442"/>
        <dbReference type="ChEBI" id="CHEBI:78531"/>
        <dbReference type="ChEBI" id="CHEBI:78597"/>
        <dbReference type="ChEBI" id="CHEBI:83561"/>
        <dbReference type="EC" id="2.3.2.6"/>
    </reaction>
</comment>
<evidence type="ECO:0000256" key="7">
    <source>
        <dbReference type="ARBA" id="ARBA00051538"/>
    </source>
</evidence>
<evidence type="ECO:0000256" key="12">
    <source>
        <dbReference type="ARBA" id="ARBA00077136"/>
    </source>
</evidence>
<evidence type="ECO:0000256" key="9">
    <source>
        <dbReference type="ARBA" id="ARBA00061535"/>
    </source>
</evidence>
<evidence type="ECO:0000256" key="4">
    <source>
        <dbReference type="ARBA" id="ARBA00023315"/>
    </source>
</evidence>
<dbReference type="HAMAP" id="MF_00688">
    <property type="entry name" value="Leu_Phe_trans"/>
    <property type="match status" value="1"/>
</dbReference>
<evidence type="ECO:0000256" key="8">
    <source>
        <dbReference type="ARBA" id="ARBA00054043"/>
    </source>
</evidence>
<keyword evidence="4 15" id="KW-0012">Acyltransferase</keyword>
<dbReference type="SUPFAM" id="SSF55729">
    <property type="entry name" value="Acyl-CoA N-acyltransferases (Nat)"/>
    <property type="match status" value="1"/>
</dbReference>
<accession>A0A4V1EDL4</accession>
<dbReference type="AlphaFoldDB" id="A0A4V1EDL4"/>
<dbReference type="Pfam" id="PF03588">
    <property type="entry name" value="Leu_Phe_trans"/>
    <property type="match status" value="1"/>
</dbReference>
<dbReference type="PANTHER" id="PTHR30098">
    <property type="entry name" value="LEUCYL/PHENYLALANYL-TRNA--PROTEIN TRANSFERASE"/>
    <property type="match status" value="1"/>
</dbReference>
<dbReference type="GO" id="GO:0030163">
    <property type="term" value="P:protein catabolic process"/>
    <property type="evidence" value="ECO:0007669"/>
    <property type="project" value="UniProtKB-UniRule"/>
</dbReference>
<dbReference type="EC" id="2.3.2.6" evidence="10 15"/>
<dbReference type="Proteomes" id="UP000298763">
    <property type="component" value="Chromosome"/>
</dbReference>
<dbReference type="Proteomes" id="UP000584325">
    <property type="component" value="Unassembled WGS sequence"/>
</dbReference>
<evidence type="ECO:0000313" key="19">
    <source>
        <dbReference type="Proteomes" id="UP000584325"/>
    </source>
</evidence>
<comment type="catalytic activity">
    <reaction evidence="7 15">
        <text>N-terminal L-lysyl-[protein] + L-leucyl-tRNA(Leu) = N-terminal L-leucyl-L-lysyl-[protein] + tRNA(Leu) + H(+)</text>
        <dbReference type="Rhea" id="RHEA:12340"/>
        <dbReference type="Rhea" id="RHEA-COMP:9613"/>
        <dbReference type="Rhea" id="RHEA-COMP:9622"/>
        <dbReference type="Rhea" id="RHEA-COMP:12670"/>
        <dbReference type="Rhea" id="RHEA-COMP:12671"/>
        <dbReference type="ChEBI" id="CHEBI:15378"/>
        <dbReference type="ChEBI" id="CHEBI:65249"/>
        <dbReference type="ChEBI" id="CHEBI:78442"/>
        <dbReference type="ChEBI" id="CHEBI:78494"/>
        <dbReference type="ChEBI" id="CHEBI:133043"/>
        <dbReference type="EC" id="2.3.2.6"/>
    </reaction>
</comment>
<protein>
    <recommendedName>
        <fullName evidence="11 15">Leucyl/phenylalanyl-tRNA--protein transferase</fullName>
        <ecNumber evidence="10 15">2.3.2.6</ecNumber>
    </recommendedName>
    <alternativeName>
        <fullName evidence="12 15">L/F-transferase</fullName>
    </alternativeName>
    <alternativeName>
        <fullName evidence="13 15">Leucyltransferase</fullName>
    </alternativeName>
    <alternativeName>
        <fullName evidence="14 15">Phenyalanyltransferase</fullName>
    </alternativeName>
</protein>
<evidence type="ECO:0000256" key="5">
    <source>
        <dbReference type="ARBA" id="ARBA00050607"/>
    </source>
</evidence>
<dbReference type="Gene3D" id="3.40.630.70">
    <property type="entry name" value="Leucyl/phenylalanyl-tRNA-protein transferase, C-terminal domain"/>
    <property type="match status" value="1"/>
</dbReference>
<organism evidence="16 19">
    <name type="scientific">Pseudoduganella umbonata</name>
    <dbReference type="NCBI Taxonomy" id="864828"/>
    <lineage>
        <taxon>Bacteria</taxon>
        <taxon>Pseudomonadati</taxon>
        <taxon>Pseudomonadota</taxon>
        <taxon>Betaproteobacteria</taxon>
        <taxon>Burkholderiales</taxon>
        <taxon>Oxalobacteraceae</taxon>
        <taxon>Telluria group</taxon>
        <taxon>Pseudoduganella</taxon>
    </lineage>
</organism>
<keyword evidence="18" id="KW-1185">Reference proteome</keyword>
<dbReference type="InterPro" id="IPR042203">
    <property type="entry name" value="Leu/Phe-tRNA_Trfase_C"/>
</dbReference>
<evidence type="ECO:0000313" key="18">
    <source>
        <dbReference type="Proteomes" id="UP000298763"/>
    </source>
</evidence>
<evidence type="ECO:0000313" key="16">
    <source>
        <dbReference type="EMBL" id="MBB3225031.1"/>
    </source>
</evidence>
<dbReference type="Gene3D" id="3.30.70.3550">
    <property type="entry name" value="Leucyl/phenylalanyl-tRNA-protein transferase, N-terminal domain"/>
    <property type="match status" value="1"/>
</dbReference>
<comment type="subcellular location">
    <subcellularLocation>
        <location evidence="1 15">Cytoplasm</location>
    </subcellularLocation>
</comment>
<name>A0A4V1EDL4_9BURK</name>
<comment type="catalytic activity">
    <reaction evidence="6 15">
        <text>N-terminal L-arginyl-[protein] + L-leucyl-tRNA(Leu) = N-terminal L-leucyl-L-arginyl-[protein] + tRNA(Leu) + H(+)</text>
        <dbReference type="Rhea" id="RHEA:50416"/>
        <dbReference type="Rhea" id="RHEA-COMP:9613"/>
        <dbReference type="Rhea" id="RHEA-COMP:9622"/>
        <dbReference type="Rhea" id="RHEA-COMP:12672"/>
        <dbReference type="Rhea" id="RHEA-COMP:12673"/>
        <dbReference type="ChEBI" id="CHEBI:15378"/>
        <dbReference type="ChEBI" id="CHEBI:64719"/>
        <dbReference type="ChEBI" id="CHEBI:78442"/>
        <dbReference type="ChEBI" id="CHEBI:78494"/>
        <dbReference type="ChEBI" id="CHEBI:133044"/>
        <dbReference type="EC" id="2.3.2.6"/>
    </reaction>
</comment>
<dbReference type="NCBIfam" id="TIGR00667">
    <property type="entry name" value="aat"/>
    <property type="match status" value="1"/>
</dbReference>